<sequence>MRGYYPLYIDPLGMYSKIPLETQKRLLREVASHLPEGALKE</sequence>
<dbReference type="EMBL" id="AWUW01000038">
    <property type="protein sequence ID" value="ERJ67964.1"/>
    <property type="molecule type" value="Genomic_DNA"/>
</dbReference>
<accession>A0A0E2LRV1</accession>
<dbReference type="PATRIC" id="fig|1227271.3.peg.583"/>
<evidence type="ECO:0000313" key="2">
    <source>
        <dbReference type="Proteomes" id="UP000016630"/>
    </source>
</evidence>
<name>A0A0E2LRV1_PORGN</name>
<comment type="caution">
    <text evidence="1">The sequence shown here is derived from an EMBL/GenBank/DDBJ whole genome shotgun (WGS) entry which is preliminary data.</text>
</comment>
<organism evidence="1 2">
    <name type="scientific">Porphyromonas gingivalis F0570</name>
    <dbReference type="NCBI Taxonomy" id="1227271"/>
    <lineage>
        <taxon>Bacteria</taxon>
        <taxon>Pseudomonadati</taxon>
        <taxon>Bacteroidota</taxon>
        <taxon>Bacteroidia</taxon>
        <taxon>Bacteroidales</taxon>
        <taxon>Porphyromonadaceae</taxon>
        <taxon>Porphyromonas</taxon>
    </lineage>
</organism>
<proteinExistence type="predicted"/>
<reference evidence="1 2" key="1">
    <citation type="submission" date="2013-06" db="EMBL/GenBank/DDBJ databases">
        <authorList>
            <person name="Weinstock G."/>
            <person name="Sodergren E."/>
            <person name="Lobos E.A."/>
            <person name="Fulton L."/>
            <person name="Fulton R."/>
            <person name="Courtney L."/>
            <person name="Fronick C."/>
            <person name="O'Laughlin M."/>
            <person name="Godfrey J."/>
            <person name="Wilson R.M."/>
            <person name="Miner T."/>
            <person name="Farmer C."/>
            <person name="Delehaunty K."/>
            <person name="Cordes M."/>
            <person name="Minx P."/>
            <person name="Tomlinson C."/>
            <person name="Chen J."/>
            <person name="Wollam A."/>
            <person name="Pepin K.H."/>
            <person name="Bhonagiri V."/>
            <person name="Zhang X."/>
            <person name="Warren W."/>
            <person name="Mitreva M."/>
            <person name="Mardis E.R."/>
            <person name="Wilson R.K."/>
        </authorList>
    </citation>
    <scope>NUCLEOTIDE SEQUENCE [LARGE SCALE GENOMIC DNA]</scope>
    <source>
        <strain evidence="1 2">F0570</strain>
    </source>
</reference>
<gene>
    <name evidence="1" type="ORF">HMPREF1555_00660</name>
</gene>
<dbReference type="AlphaFoldDB" id="A0A0E2LRV1"/>
<evidence type="ECO:0000313" key="1">
    <source>
        <dbReference type="EMBL" id="ERJ67964.1"/>
    </source>
</evidence>
<protein>
    <submittedName>
        <fullName evidence="1">Uncharacterized protein</fullName>
    </submittedName>
</protein>
<dbReference type="Proteomes" id="UP000016630">
    <property type="component" value="Unassembled WGS sequence"/>
</dbReference>
<dbReference type="HOGENOM" id="CLU_3274323_0_0_10"/>